<dbReference type="EMBL" id="JBBPEH010000010">
    <property type="protein sequence ID" value="KAK7533334.1"/>
    <property type="molecule type" value="Genomic_DNA"/>
</dbReference>
<gene>
    <name evidence="2" type="ORF">J3D65DRAFT_684962</name>
</gene>
<reference evidence="2 3" key="1">
    <citation type="submission" date="2024-04" db="EMBL/GenBank/DDBJ databases">
        <title>Phyllosticta paracitricarpa is synonymous to the EU quarantine fungus P. citricarpa based on phylogenomic analyses.</title>
        <authorList>
            <consortium name="Lawrence Berkeley National Laboratory"/>
            <person name="Van ingen-buijs V.A."/>
            <person name="Van westerhoven A.C."/>
            <person name="Haridas S."/>
            <person name="Skiadas P."/>
            <person name="Martin F."/>
            <person name="Groenewald J.Z."/>
            <person name="Crous P.W."/>
            <person name="Seidl M.F."/>
        </authorList>
    </citation>
    <scope>NUCLEOTIDE SEQUENCE [LARGE SCALE GENOMIC DNA]</scope>
    <source>
        <strain evidence="2 3">CPC 17464</strain>
    </source>
</reference>
<keyword evidence="3" id="KW-1185">Reference proteome</keyword>
<dbReference type="GeneID" id="92036700"/>
<dbReference type="Proteomes" id="UP001360953">
    <property type="component" value="Unassembled WGS sequence"/>
</dbReference>
<organism evidence="2 3">
    <name type="scientific">Phyllosticta citribraziliensis</name>
    <dbReference type="NCBI Taxonomy" id="989973"/>
    <lineage>
        <taxon>Eukaryota</taxon>
        <taxon>Fungi</taxon>
        <taxon>Dikarya</taxon>
        <taxon>Ascomycota</taxon>
        <taxon>Pezizomycotina</taxon>
        <taxon>Dothideomycetes</taxon>
        <taxon>Dothideomycetes incertae sedis</taxon>
        <taxon>Botryosphaeriales</taxon>
        <taxon>Phyllostictaceae</taxon>
        <taxon>Phyllosticta</taxon>
    </lineage>
</organism>
<feature type="region of interest" description="Disordered" evidence="1">
    <location>
        <begin position="1"/>
        <end position="21"/>
    </location>
</feature>
<protein>
    <recommendedName>
        <fullName evidence="4">F-box domain-containing protein</fullName>
    </recommendedName>
</protein>
<sequence length="409" mass="45747">MSNSEPPDPRPAASGPPSVATMGTRFIHNLATDGNGLSSTLSPIESLPAEVASSIGSHLEPEDQKSLRLTCKTMAGYLEFNLKEQFKAIKCLLVPAEIQALSRFKKKRVASGVNSLTLIKPVSTACKNRREPHNPSGDDVEFWAEAIRQIKRPLKAYIYSQKGACGVKWTGSYETSDKLLFSTFSSREVMIGCQDLYCKKRWFSSAFTKMLQIQPRILGRGLKSLDLSSTSVSTEDIRRFCSSTSALEALSIVESDIACSHFWVPNGCQSSMIRSLRIVSCKIRYHRRRFDHTDVQIFFSGLKEYGKLKSLQFEKVGDIVFDWDYNGSEDDGGRLRSIVERFGITCALNKMIQCCGVRDSEPLPRYPRTYAYQPTRDIIRCCTCHCGRLCGLEPKDVVLGDCPNFPIVL</sequence>
<accession>A0ABR1LDL5</accession>
<evidence type="ECO:0008006" key="4">
    <source>
        <dbReference type="Google" id="ProtNLM"/>
    </source>
</evidence>
<proteinExistence type="predicted"/>
<name>A0ABR1LDL5_9PEZI</name>
<evidence type="ECO:0000256" key="1">
    <source>
        <dbReference type="SAM" id="MobiDB-lite"/>
    </source>
</evidence>
<dbReference type="RefSeq" id="XP_066652727.1">
    <property type="nucleotide sequence ID" value="XM_066803794.1"/>
</dbReference>
<comment type="caution">
    <text evidence="2">The sequence shown here is derived from an EMBL/GenBank/DDBJ whole genome shotgun (WGS) entry which is preliminary data.</text>
</comment>
<evidence type="ECO:0000313" key="2">
    <source>
        <dbReference type="EMBL" id="KAK7533334.1"/>
    </source>
</evidence>
<evidence type="ECO:0000313" key="3">
    <source>
        <dbReference type="Proteomes" id="UP001360953"/>
    </source>
</evidence>